<dbReference type="GO" id="GO:0008168">
    <property type="term" value="F:methyltransferase activity"/>
    <property type="evidence" value="ECO:0007669"/>
    <property type="project" value="UniProtKB-KW"/>
</dbReference>
<dbReference type="GO" id="GO:0032259">
    <property type="term" value="P:methylation"/>
    <property type="evidence" value="ECO:0007669"/>
    <property type="project" value="UniProtKB-KW"/>
</dbReference>
<protein>
    <submittedName>
        <fullName evidence="1">Class I SAM-dependent methyltransferase</fullName>
    </submittedName>
</protein>
<dbReference type="EMBL" id="JAAQPH010000004">
    <property type="protein sequence ID" value="NIA68194.1"/>
    <property type="molecule type" value="Genomic_DNA"/>
</dbReference>
<dbReference type="Gene3D" id="3.40.50.150">
    <property type="entry name" value="Vaccinia Virus protein VP39"/>
    <property type="match status" value="1"/>
</dbReference>
<dbReference type="SUPFAM" id="SSF53335">
    <property type="entry name" value="S-adenosyl-L-methionine-dependent methyltransferases"/>
    <property type="match status" value="1"/>
</dbReference>
<dbReference type="Pfam" id="PF01209">
    <property type="entry name" value="Ubie_methyltran"/>
    <property type="match status" value="1"/>
</dbReference>
<keyword evidence="1" id="KW-0808">Transferase</keyword>
<dbReference type="CDD" id="cd02440">
    <property type="entry name" value="AdoMet_MTases"/>
    <property type="match status" value="1"/>
</dbReference>
<dbReference type="RefSeq" id="WP_167222542.1">
    <property type="nucleotide sequence ID" value="NZ_JAAQPH010000004.1"/>
</dbReference>
<dbReference type="Proteomes" id="UP000761264">
    <property type="component" value="Unassembled WGS sequence"/>
</dbReference>
<organism evidence="1 2">
    <name type="scientific">Pelagibius litoralis</name>
    <dbReference type="NCBI Taxonomy" id="374515"/>
    <lineage>
        <taxon>Bacteria</taxon>
        <taxon>Pseudomonadati</taxon>
        <taxon>Pseudomonadota</taxon>
        <taxon>Alphaproteobacteria</taxon>
        <taxon>Rhodospirillales</taxon>
        <taxon>Rhodovibrionaceae</taxon>
        <taxon>Pelagibius</taxon>
    </lineage>
</organism>
<dbReference type="AlphaFoldDB" id="A0A967EVQ8"/>
<comment type="caution">
    <text evidence="1">The sequence shown here is derived from an EMBL/GenBank/DDBJ whole genome shotgun (WGS) entry which is preliminary data.</text>
</comment>
<keyword evidence="1" id="KW-0489">Methyltransferase</keyword>
<sequence length="262" mass="29166">MSPSDDTPENISDDIYDPGFVKDVFDRCSERYIAFSYFCSLGFTERWRRQCVGAMPAPDDQAPEGYDLMAGTGEVWPHLLKRFPGTRAITAVDISSGMHRRALERLHAHRAHKIDFIEDDVLASALPDESAAFVISTFGLKTFNPAQHARLARLVARALKPGGVFSMIEASDPKGWLLRPLYLFHLKTILPLVERVLLRGAQDFAMIGIYSTNFGDASAFSEMLRSEGLEVEFKRYFFGCATGVVGRKPGGIEVHTTRGRSS</sequence>
<dbReference type="InterPro" id="IPR029063">
    <property type="entry name" value="SAM-dependent_MTases_sf"/>
</dbReference>
<accession>A0A967EVQ8</accession>
<name>A0A967EVQ8_9PROT</name>
<keyword evidence="2" id="KW-1185">Reference proteome</keyword>
<evidence type="ECO:0000313" key="2">
    <source>
        <dbReference type="Proteomes" id="UP000761264"/>
    </source>
</evidence>
<gene>
    <name evidence="1" type="ORF">HBA54_06280</name>
</gene>
<evidence type="ECO:0000313" key="1">
    <source>
        <dbReference type="EMBL" id="NIA68194.1"/>
    </source>
</evidence>
<proteinExistence type="predicted"/>
<reference evidence="1" key="1">
    <citation type="submission" date="2020-03" db="EMBL/GenBank/DDBJ databases">
        <title>Genome of Pelagibius litoralis DSM 21314T.</title>
        <authorList>
            <person name="Wang G."/>
        </authorList>
    </citation>
    <scope>NUCLEOTIDE SEQUENCE</scope>
    <source>
        <strain evidence="1">DSM 21314</strain>
    </source>
</reference>